<organism evidence="1 2">
    <name type="scientific">Candidatus Geothrix skivensis</name>
    <dbReference type="NCBI Taxonomy" id="2954439"/>
    <lineage>
        <taxon>Bacteria</taxon>
        <taxon>Pseudomonadati</taxon>
        <taxon>Acidobacteriota</taxon>
        <taxon>Holophagae</taxon>
        <taxon>Holophagales</taxon>
        <taxon>Holophagaceae</taxon>
        <taxon>Geothrix</taxon>
    </lineage>
</organism>
<evidence type="ECO:0000313" key="2">
    <source>
        <dbReference type="Proteomes" id="UP000886657"/>
    </source>
</evidence>
<evidence type="ECO:0000313" key="1">
    <source>
        <dbReference type="EMBL" id="MBK9797319.1"/>
    </source>
</evidence>
<name>A0A9D7SGM3_9BACT</name>
<comment type="caution">
    <text evidence="1">The sequence shown here is derived from an EMBL/GenBank/DDBJ whole genome shotgun (WGS) entry which is preliminary data.</text>
</comment>
<dbReference type="EMBL" id="JADKIO010000009">
    <property type="protein sequence ID" value="MBK9797319.1"/>
    <property type="molecule type" value="Genomic_DNA"/>
</dbReference>
<gene>
    <name evidence="1" type="ORF">IPP58_12640</name>
</gene>
<dbReference type="Proteomes" id="UP000886657">
    <property type="component" value="Unassembled WGS sequence"/>
</dbReference>
<accession>A0A9D7SGM3</accession>
<proteinExistence type="predicted"/>
<sequence>MTEAPTLSPAETALSLLFRKLHPHLEDAAHALAKGAPRRELERLHLKLITARLKTVEVLEGQVATLAEEAPLAELLGTLAANLTPVGESYRQALILTQLCLEEAPADLLPHVPEGCVAGSSWGPRMTDFLVHLKDPAYQARTRWEAIEEDIGETEEGE</sequence>
<protein>
    <submittedName>
        <fullName evidence="1">Uncharacterized protein</fullName>
    </submittedName>
</protein>
<reference evidence="1" key="1">
    <citation type="submission" date="2020-10" db="EMBL/GenBank/DDBJ databases">
        <title>Connecting structure to function with the recovery of over 1000 high-quality activated sludge metagenome-assembled genomes encoding full-length rRNA genes using long-read sequencing.</title>
        <authorList>
            <person name="Singleton C.M."/>
            <person name="Petriglieri F."/>
            <person name="Kristensen J.M."/>
            <person name="Kirkegaard R.H."/>
            <person name="Michaelsen T.Y."/>
            <person name="Andersen M.H."/>
            <person name="Karst S.M."/>
            <person name="Dueholm M.S."/>
            <person name="Nielsen P.H."/>
            <person name="Albertsen M."/>
        </authorList>
    </citation>
    <scope>NUCLEOTIDE SEQUENCE</scope>
    <source>
        <strain evidence="1">Skiv_18-Q3-R9-52_MAXAC.067</strain>
    </source>
</reference>
<dbReference type="AlphaFoldDB" id="A0A9D7SGM3"/>